<dbReference type="InterPro" id="IPR011050">
    <property type="entry name" value="Pectin_lyase_fold/virulence"/>
</dbReference>
<dbReference type="SUPFAM" id="SSF51126">
    <property type="entry name" value="Pectin lyase-like"/>
    <property type="match status" value="1"/>
</dbReference>
<organism evidence="6 7">
    <name type="scientific">Echinicola jeungdonensis</name>
    <dbReference type="NCBI Taxonomy" id="709343"/>
    <lineage>
        <taxon>Bacteria</taxon>
        <taxon>Pseudomonadati</taxon>
        <taxon>Bacteroidota</taxon>
        <taxon>Cytophagia</taxon>
        <taxon>Cytophagales</taxon>
        <taxon>Cyclobacteriaceae</taxon>
        <taxon>Echinicola</taxon>
    </lineage>
</organism>
<evidence type="ECO:0000313" key="7">
    <source>
        <dbReference type="Proteomes" id="UP001589654"/>
    </source>
</evidence>
<sequence length="456" mass="51605">MNKNILLSLLGLIMLVASCAEKKQQVLINEIQVEAPFEMPAIKVPDFSQVDRFPITEFGAKKEDKFANSQAIAAAIDKANKNGGGVVVIPEGEWLTGKVHLKSNVNLHLEKGATLLFSENPEDYLPAVQTTWEGMECYNYSPLIYAFECENVAITGEGKLEAKMDTWRDWFDRPRPHMESLKRLYNLAAKDVPVEERQFVNDSSDFRPQFIQFNRCQNVLLEGVKIRNSPFWVIHPFMSKDVVIRKVDVFAHGHNNDGVDPEMSQNLLIEDCVFDQGDDAIAVKSGRNQDAWRLNMPTKNVVIRNCLVKNGHQLLAIGSELSGGVENVYMENCEVKDGAKLNHLLFIKTNERRGGHVSNIHMKNIKCGKIDKGVLGIETDVLYQWGDLVPTYERRLTPIKDIYMTNVGAADVEFISRIKAEEEQPVDNVHLKNIQVKEVRGEENIHDNVNNFSLEN</sequence>
<dbReference type="GO" id="GO:0016798">
    <property type="term" value="F:hydrolase activity, acting on glycosyl bonds"/>
    <property type="evidence" value="ECO:0007669"/>
    <property type="project" value="UniProtKB-KW"/>
</dbReference>
<gene>
    <name evidence="6" type="ORF">ACFFUR_14780</name>
</gene>
<dbReference type="PANTHER" id="PTHR31339:SF9">
    <property type="entry name" value="PLASMIN AND FIBRONECTIN-BINDING PROTEIN A"/>
    <property type="match status" value="1"/>
</dbReference>
<accession>A0ABV5J8B3</accession>
<keyword evidence="3 4" id="KW-0326">Glycosidase</keyword>
<dbReference type="PROSITE" id="PS51257">
    <property type="entry name" value="PROKAR_LIPOPROTEIN"/>
    <property type="match status" value="1"/>
</dbReference>
<feature type="chain" id="PRO_5045296776" evidence="5">
    <location>
        <begin position="20"/>
        <end position="456"/>
    </location>
</feature>
<dbReference type="Proteomes" id="UP001589654">
    <property type="component" value="Unassembled WGS sequence"/>
</dbReference>
<evidence type="ECO:0000313" key="6">
    <source>
        <dbReference type="EMBL" id="MFB9213079.1"/>
    </source>
</evidence>
<reference evidence="6 7" key="1">
    <citation type="submission" date="2024-09" db="EMBL/GenBank/DDBJ databases">
        <authorList>
            <person name="Sun Q."/>
            <person name="Mori K."/>
        </authorList>
    </citation>
    <scope>NUCLEOTIDE SEQUENCE [LARGE SCALE GENOMIC DNA]</scope>
    <source>
        <strain evidence="6 7">CECT 7682</strain>
    </source>
</reference>
<dbReference type="InterPro" id="IPR000743">
    <property type="entry name" value="Glyco_hydro_28"/>
</dbReference>
<evidence type="ECO:0000256" key="5">
    <source>
        <dbReference type="SAM" id="SignalP"/>
    </source>
</evidence>
<keyword evidence="5" id="KW-0732">Signal</keyword>
<evidence type="ECO:0000256" key="2">
    <source>
        <dbReference type="ARBA" id="ARBA00022801"/>
    </source>
</evidence>
<comment type="caution">
    <text evidence="6">The sequence shown here is derived from an EMBL/GenBank/DDBJ whole genome shotgun (WGS) entry which is preliminary data.</text>
</comment>
<dbReference type="EC" id="3.2.1.-" evidence="6"/>
<proteinExistence type="inferred from homology"/>
<dbReference type="InterPro" id="IPR051801">
    <property type="entry name" value="GH28_Enzymes"/>
</dbReference>
<dbReference type="EMBL" id="JBHMEW010000066">
    <property type="protein sequence ID" value="MFB9213079.1"/>
    <property type="molecule type" value="Genomic_DNA"/>
</dbReference>
<dbReference type="RefSeq" id="WP_290247897.1">
    <property type="nucleotide sequence ID" value="NZ_JAUFQT010000001.1"/>
</dbReference>
<dbReference type="Gene3D" id="2.160.20.10">
    <property type="entry name" value="Single-stranded right-handed beta-helix, Pectin lyase-like"/>
    <property type="match status" value="1"/>
</dbReference>
<comment type="similarity">
    <text evidence="1 4">Belongs to the glycosyl hydrolase 28 family.</text>
</comment>
<protein>
    <submittedName>
        <fullName evidence="6">Glycoside hydrolase family 28 protein</fullName>
        <ecNumber evidence="6">3.2.1.-</ecNumber>
    </submittedName>
</protein>
<dbReference type="PANTHER" id="PTHR31339">
    <property type="entry name" value="PECTIN LYASE-RELATED"/>
    <property type="match status" value="1"/>
</dbReference>
<dbReference type="Pfam" id="PF00295">
    <property type="entry name" value="Glyco_hydro_28"/>
    <property type="match status" value="1"/>
</dbReference>
<evidence type="ECO:0000256" key="1">
    <source>
        <dbReference type="ARBA" id="ARBA00008834"/>
    </source>
</evidence>
<feature type="signal peptide" evidence="5">
    <location>
        <begin position="1"/>
        <end position="19"/>
    </location>
</feature>
<dbReference type="InterPro" id="IPR012334">
    <property type="entry name" value="Pectin_lyas_fold"/>
</dbReference>
<evidence type="ECO:0000256" key="4">
    <source>
        <dbReference type="RuleBase" id="RU361169"/>
    </source>
</evidence>
<evidence type="ECO:0000256" key="3">
    <source>
        <dbReference type="ARBA" id="ARBA00023295"/>
    </source>
</evidence>
<name>A0ABV5J8B3_9BACT</name>
<keyword evidence="7" id="KW-1185">Reference proteome</keyword>
<keyword evidence="2 4" id="KW-0378">Hydrolase</keyword>